<dbReference type="InterPro" id="IPR015867">
    <property type="entry name" value="N-reg_PII/ATP_PRibTrfase_C"/>
</dbReference>
<evidence type="ECO:0000256" key="7">
    <source>
        <dbReference type="ARBA" id="ARBA00020998"/>
    </source>
</evidence>
<dbReference type="SUPFAM" id="SSF53850">
    <property type="entry name" value="Periplasmic binding protein-like II"/>
    <property type="match status" value="1"/>
</dbReference>
<evidence type="ECO:0000256" key="11">
    <source>
        <dbReference type="ARBA" id="ARBA00022679"/>
    </source>
</evidence>
<evidence type="ECO:0000256" key="13">
    <source>
        <dbReference type="ARBA" id="ARBA00022741"/>
    </source>
</evidence>
<evidence type="ECO:0000256" key="4">
    <source>
        <dbReference type="ARBA" id="ARBA00004667"/>
    </source>
</evidence>
<dbReference type="InterPro" id="IPR001348">
    <property type="entry name" value="ATP_PRibTrfase_HisG"/>
</dbReference>
<dbReference type="NCBIfam" id="TIGR00070">
    <property type="entry name" value="hisG"/>
    <property type="match status" value="1"/>
</dbReference>
<evidence type="ECO:0000256" key="3">
    <source>
        <dbReference type="ARBA" id="ARBA00004496"/>
    </source>
</evidence>
<dbReference type="PANTHER" id="PTHR21403">
    <property type="entry name" value="ATP PHOSPHORIBOSYLTRANSFERASE ATP-PRTASE"/>
    <property type="match status" value="1"/>
</dbReference>
<dbReference type="PANTHER" id="PTHR21403:SF10">
    <property type="entry name" value="ATP PHOSPHORIBOSYLTRANSFERASE"/>
    <property type="match status" value="1"/>
</dbReference>
<keyword evidence="8 18" id="KW-0963">Cytoplasm</keyword>
<dbReference type="InterPro" id="IPR018198">
    <property type="entry name" value="ATP_PRibTrfase_CS"/>
</dbReference>
<comment type="catalytic activity">
    <reaction evidence="1 18">
        <text>1-(5-phospho-beta-D-ribosyl)-ATP + diphosphate = 5-phospho-alpha-D-ribose 1-diphosphate + ATP</text>
        <dbReference type="Rhea" id="RHEA:18473"/>
        <dbReference type="ChEBI" id="CHEBI:30616"/>
        <dbReference type="ChEBI" id="CHEBI:33019"/>
        <dbReference type="ChEBI" id="CHEBI:58017"/>
        <dbReference type="ChEBI" id="CHEBI:73183"/>
        <dbReference type="EC" id="2.4.2.17"/>
    </reaction>
</comment>
<keyword evidence="15 18" id="KW-0460">Magnesium</keyword>
<keyword evidence="13 18" id="KW-0547">Nucleotide-binding</keyword>
<protein>
    <recommendedName>
        <fullName evidence="7 18">ATP phosphoribosyltransferase</fullName>
        <shortName evidence="18">ATP-PRT</shortName>
        <shortName evidence="18">ATP-PRTase</shortName>
        <ecNumber evidence="6 18">2.4.2.17</ecNumber>
    </recommendedName>
</protein>
<gene>
    <name evidence="18" type="primary">hisG</name>
    <name evidence="21" type="ORF">IPA_09320</name>
</gene>
<name>A0A977KA62_9CREN</name>
<dbReference type="GO" id="GO:0005737">
    <property type="term" value="C:cytoplasm"/>
    <property type="evidence" value="ECO:0007669"/>
    <property type="project" value="UniProtKB-SubCell"/>
</dbReference>
<keyword evidence="10 18" id="KW-0328">Glycosyltransferase</keyword>
<dbReference type="HAMAP" id="MF_00079">
    <property type="entry name" value="HisG_Long"/>
    <property type="match status" value="1"/>
</dbReference>
<dbReference type="Pfam" id="PF08029">
    <property type="entry name" value="HisG_C"/>
    <property type="match status" value="1"/>
</dbReference>
<evidence type="ECO:0000256" key="9">
    <source>
        <dbReference type="ARBA" id="ARBA00022605"/>
    </source>
</evidence>
<keyword evidence="22" id="KW-1185">Reference proteome</keyword>
<dbReference type="Pfam" id="PF01634">
    <property type="entry name" value="HisG"/>
    <property type="match status" value="1"/>
</dbReference>
<evidence type="ECO:0000256" key="5">
    <source>
        <dbReference type="ARBA" id="ARBA00007955"/>
    </source>
</evidence>
<dbReference type="InterPro" id="IPR013820">
    <property type="entry name" value="ATP_PRibTrfase_cat"/>
</dbReference>
<evidence type="ECO:0000256" key="6">
    <source>
        <dbReference type="ARBA" id="ARBA00011946"/>
    </source>
</evidence>
<evidence type="ECO:0000256" key="14">
    <source>
        <dbReference type="ARBA" id="ARBA00022840"/>
    </source>
</evidence>
<dbReference type="GO" id="GO:0000287">
    <property type="term" value="F:magnesium ion binding"/>
    <property type="evidence" value="ECO:0007669"/>
    <property type="project" value="UniProtKB-UniRule"/>
</dbReference>
<keyword evidence="9 18" id="KW-0028">Amino-acid biosynthesis</keyword>
<comment type="activity regulation">
    <text evidence="18">Feedback inhibited by histidine.</text>
</comment>
<comment type="cofactor">
    <cofactor evidence="2 18">
        <name>Mg(2+)</name>
        <dbReference type="ChEBI" id="CHEBI:18420"/>
    </cofactor>
</comment>
<evidence type="ECO:0000313" key="22">
    <source>
        <dbReference type="Proteomes" id="UP001063698"/>
    </source>
</evidence>
<dbReference type="CDD" id="cd13594">
    <property type="entry name" value="PBP2_HisGL4"/>
    <property type="match status" value="1"/>
</dbReference>
<dbReference type="EMBL" id="CP006868">
    <property type="protein sequence ID" value="UXD21892.1"/>
    <property type="molecule type" value="Genomic_DNA"/>
</dbReference>
<keyword evidence="11 18" id="KW-0808">Transferase</keyword>
<evidence type="ECO:0000256" key="18">
    <source>
        <dbReference type="HAMAP-Rule" id="MF_00079"/>
    </source>
</evidence>
<dbReference type="InterPro" id="IPR020621">
    <property type="entry name" value="ATP-PRT_HisG_long"/>
</dbReference>
<dbReference type="InterPro" id="IPR013115">
    <property type="entry name" value="HisG_C"/>
</dbReference>
<evidence type="ECO:0000259" key="20">
    <source>
        <dbReference type="Pfam" id="PF08029"/>
    </source>
</evidence>
<dbReference type="FunFam" id="3.30.70.120:FF:000002">
    <property type="entry name" value="ATP phosphoribosyltransferase"/>
    <property type="match status" value="1"/>
</dbReference>
<evidence type="ECO:0000256" key="15">
    <source>
        <dbReference type="ARBA" id="ARBA00022842"/>
    </source>
</evidence>
<organism evidence="21 22">
    <name type="scientific">Ignicoccus pacificus DSM 13166</name>
    <dbReference type="NCBI Taxonomy" id="940294"/>
    <lineage>
        <taxon>Archaea</taxon>
        <taxon>Thermoproteota</taxon>
        <taxon>Thermoprotei</taxon>
        <taxon>Desulfurococcales</taxon>
        <taxon>Desulfurococcaceae</taxon>
        <taxon>Ignicoccus</taxon>
    </lineage>
</organism>
<keyword evidence="12 18" id="KW-0479">Metal-binding</keyword>
<keyword evidence="16 18" id="KW-0368">Histidine biosynthesis</keyword>
<comment type="similarity">
    <text evidence="5 18">Belongs to the ATP phosphoribosyltransferase family. Long subfamily.</text>
</comment>
<proteinExistence type="inferred from homology"/>
<dbReference type="PROSITE" id="PS01316">
    <property type="entry name" value="ATP_P_PHORIBOSYLTR"/>
    <property type="match status" value="1"/>
</dbReference>
<comment type="function">
    <text evidence="17 18">Catalyzes the condensation of ATP and 5-phosphoribose 1-diphosphate to form N'-(5'-phosphoribosyl)-ATP (PR-ATP). Has a crucial role in the pathway because the rate of histidine biosynthesis seems to be controlled primarily by regulation of HisG enzymatic activity.</text>
</comment>
<feature type="domain" description="Histidine biosynthesis HisG C-terminal" evidence="20">
    <location>
        <begin position="207"/>
        <end position="280"/>
    </location>
</feature>
<dbReference type="GO" id="GO:0005524">
    <property type="term" value="F:ATP binding"/>
    <property type="evidence" value="ECO:0007669"/>
    <property type="project" value="UniProtKB-KW"/>
</dbReference>
<dbReference type="NCBIfam" id="TIGR03455">
    <property type="entry name" value="HisG_C-term"/>
    <property type="match status" value="1"/>
</dbReference>
<dbReference type="SUPFAM" id="SSF54913">
    <property type="entry name" value="GlnB-like"/>
    <property type="match status" value="1"/>
</dbReference>
<evidence type="ECO:0000313" key="21">
    <source>
        <dbReference type="EMBL" id="UXD21892.1"/>
    </source>
</evidence>
<evidence type="ECO:0000256" key="1">
    <source>
        <dbReference type="ARBA" id="ARBA00000915"/>
    </source>
</evidence>
<dbReference type="Proteomes" id="UP001063698">
    <property type="component" value="Chromosome"/>
</dbReference>
<feature type="domain" description="ATP phosphoribosyltransferase catalytic" evidence="19">
    <location>
        <begin position="49"/>
        <end position="202"/>
    </location>
</feature>
<evidence type="ECO:0000256" key="8">
    <source>
        <dbReference type="ARBA" id="ARBA00022490"/>
    </source>
</evidence>
<reference evidence="21" key="1">
    <citation type="submission" date="2013-11" db="EMBL/GenBank/DDBJ databases">
        <title>Comparative genomics of Ignicoccus.</title>
        <authorList>
            <person name="Podar M."/>
        </authorList>
    </citation>
    <scope>NUCLEOTIDE SEQUENCE</scope>
    <source>
        <strain evidence="21">DSM 13166</strain>
    </source>
</reference>
<dbReference type="InterPro" id="IPR011322">
    <property type="entry name" value="N-reg_PII-like_a/b"/>
</dbReference>
<dbReference type="AlphaFoldDB" id="A0A977KA62"/>
<dbReference type="KEGG" id="ipc:IPA_09320"/>
<evidence type="ECO:0000256" key="16">
    <source>
        <dbReference type="ARBA" id="ARBA00023102"/>
    </source>
</evidence>
<dbReference type="Gene3D" id="3.40.190.10">
    <property type="entry name" value="Periplasmic binding protein-like II"/>
    <property type="match status" value="2"/>
</dbReference>
<evidence type="ECO:0000256" key="2">
    <source>
        <dbReference type="ARBA" id="ARBA00001946"/>
    </source>
</evidence>
<dbReference type="GO" id="GO:0003879">
    <property type="term" value="F:ATP phosphoribosyltransferase activity"/>
    <property type="evidence" value="ECO:0007669"/>
    <property type="project" value="UniProtKB-UniRule"/>
</dbReference>
<keyword evidence="14 18" id="KW-0067">ATP-binding</keyword>
<dbReference type="Gene3D" id="3.30.70.120">
    <property type="match status" value="1"/>
</dbReference>
<dbReference type="EC" id="2.4.2.17" evidence="6 18"/>
<evidence type="ECO:0000256" key="10">
    <source>
        <dbReference type="ARBA" id="ARBA00022676"/>
    </source>
</evidence>
<accession>A0A977KA62</accession>
<dbReference type="GO" id="GO:0000105">
    <property type="term" value="P:L-histidine biosynthetic process"/>
    <property type="evidence" value="ECO:0007669"/>
    <property type="project" value="UniProtKB-UniRule"/>
</dbReference>
<sequence length="283" mass="30457">MRIAVPSKGRLKERTLELLEAAGFAPTYADPRALIVPTKYSGVELVFIRPEDIPWIVESGAAELGITGHDYVMEAGVDVEELLDLGYGHSRLVLAVPSSSGISRPEDLPEGARIATKFVNLANDYLKRKGIKAKIVKISGSAEIMPGIGAADAIIDISSTGTTLRLHGLVPIDELLKSSARLIANKEALNNPIVNTVTTMIKGVILAKNKKLLLMNVPDESLENVIKELPAMSGPTVSKVEGEKPMWEVIVAVDEDIINDIIMKVKSAGAKDILVVNIERLVP</sequence>
<comment type="pathway">
    <text evidence="4 18">Amino-acid biosynthesis; L-histidine biosynthesis; L-histidine from 5-phospho-alpha-D-ribose 1-diphosphate: step 1/9.</text>
</comment>
<comment type="subcellular location">
    <subcellularLocation>
        <location evidence="3 18">Cytoplasm</location>
    </subcellularLocation>
</comment>
<evidence type="ECO:0000256" key="12">
    <source>
        <dbReference type="ARBA" id="ARBA00022723"/>
    </source>
</evidence>
<evidence type="ECO:0000256" key="17">
    <source>
        <dbReference type="ARBA" id="ARBA00024861"/>
    </source>
</evidence>
<evidence type="ECO:0000259" key="19">
    <source>
        <dbReference type="Pfam" id="PF01634"/>
    </source>
</evidence>